<evidence type="ECO:0000313" key="3">
    <source>
        <dbReference type="EMBL" id="RKP35757.1"/>
    </source>
</evidence>
<proteinExistence type="predicted"/>
<dbReference type="Proteomes" id="UP000268162">
    <property type="component" value="Unassembled WGS sequence"/>
</dbReference>
<dbReference type="EMBL" id="ML002795">
    <property type="protein sequence ID" value="RKP35757.1"/>
    <property type="molecule type" value="Genomic_DNA"/>
</dbReference>
<organism evidence="3 4">
    <name type="scientific">Dimargaris cristalligena</name>
    <dbReference type="NCBI Taxonomy" id="215637"/>
    <lineage>
        <taxon>Eukaryota</taxon>
        <taxon>Fungi</taxon>
        <taxon>Fungi incertae sedis</taxon>
        <taxon>Zoopagomycota</taxon>
        <taxon>Kickxellomycotina</taxon>
        <taxon>Dimargaritomycetes</taxon>
        <taxon>Dimargaritales</taxon>
        <taxon>Dimargaritaceae</taxon>
        <taxon>Dimargaris</taxon>
    </lineage>
</organism>
<keyword evidence="2" id="KW-0732">Signal</keyword>
<accession>A0A4P9ZQV7</accession>
<dbReference type="AlphaFoldDB" id="A0A4P9ZQV7"/>
<sequence>MDTHTSFAYMALSDSLLAAFLRWTLAYCGSLSSERLVTDWGVLFGNPSNPTHHQSNQAHVTTKSSSSSQLTGHSSPFLGSLLNRVAGYYHAYGAIPRLVIYAPLDPDERVFKAAVEGGFSQYVREDLAILQRVPSPTENPPYIAPASEVSIATAKLDDMSSCADAFAQAFGYGRMGDTTWIQPKLTA</sequence>
<evidence type="ECO:0000256" key="2">
    <source>
        <dbReference type="SAM" id="SignalP"/>
    </source>
</evidence>
<gene>
    <name evidence="3" type="ORF">BJ085DRAFT_35418</name>
</gene>
<reference evidence="4" key="1">
    <citation type="journal article" date="2018" name="Nat. Microbiol.">
        <title>Leveraging single-cell genomics to expand the fungal tree of life.</title>
        <authorList>
            <person name="Ahrendt S.R."/>
            <person name="Quandt C.A."/>
            <person name="Ciobanu D."/>
            <person name="Clum A."/>
            <person name="Salamov A."/>
            <person name="Andreopoulos B."/>
            <person name="Cheng J.F."/>
            <person name="Woyke T."/>
            <person name="Pelin A."/>
            <person name="Henrissat B."/>
            <person name="Reynolds N.K."/>
            <person name="Benny G.L."/>
            <person name="Smith M.E."/>
            <person name="James T.Y."/>
            <person name="Grigoriev I.V."/>
        </authorList>
    </citation>
    <scope>NUCLEOTIDE SEQUENCE [LARGE SCALE GENOMIC DNA]</scope>
    <source>
        <strain evidence="4">RSA 468</strain>
    </source>
</reference>
<keyword evidence="4" id="KW-1185">Reference proteome</keyword>
<evidence type="ECO:0000313" key="4">
    <source>
        <dbReference type="Proteomes" id="UP000268162"/>
    </source>
</evidence>
<feature type="compositionally biased region" description="Low complexity" evidence="1">
    <location>
        <begin position="61"/>
        <end position="71"/>
    </location>
</feature>
<feature type="region of interest" description="Disordered" evidence="1">
    <location>
        <begin position="51"/>
        <end position="71"/>
    </location>
</feature>
<evidence type="ECO:0000256" key="1">
    <source>
        <dbReference type="SAM" id="MobiDB-lite"/>
    </source>
</evidence>
<feature type="compositionally biased region" description="Polar residues" evidence="1">
    <location>
        <begin position="51"/>
        <end position="60"/>
    </location>
</feature>
<feature type="signal peptide" evidence="2">
    <location>
        <begin position="1"/>
        <end position="26"/>
    </location>
</feature>
<name>A0A4P9ZQV7_9FUNG</name>
<feature type="chain" id="PRO_5020416175" evidence="2">
    <location>
        <begin position="27"/>
        <end position="187"/>
    </location>
</feature>
<protein>
    <submittedName>
        <fullName evidence="3">Uncharacterized protein</fullName>
    </submittedName>
</protein>